<dbReference type="Proteomes" id="UP001059041">
    <property type="component" value="Linkage Group LG4"/>
</dbReference>
<accession>A0A9W7WYY7</accession>
<name>A0A9W7WYY7_TRIRA</name>
<evidence type="ECO:0000313" key="3">
    <source>
        <dbReference type="Proteomes" id="UP001059041"/>
    </source>
</evidence>
<feature type="transmembrane region" description="Helical" evidence="1">
    <location>
        <begin position="195"/>
        <end position="214"/>
    </location>
</feature>
<proteinExistence type="predicted"/>
<protein>
    <submittedName>
        <fullName evidence="2">Uncharacterized protein</fullName>
    </submittedName>
</protein>
<sequence length="296" mass="32812">MFPLVSAVHATQKEVLHGNDLTLDIPDRTEKLKFISDDEKRHSTIWVRNGKVLKGQKLRVVSHVTFDHAGTYTLLNAWNNEISSYTVKVKGKNKTMKCAPGETLDISLEGIKLENATLFFYNNGSIVTLVKSGEPVASRDPNYINRLKVTSETINVLNVNVSDVGEYILKDPKRRIVSKSKLIVERHSPTSNKKALIALVLLVIPVIICCYCMMKICCTDDKSNTANTNTLNGQPESVPMCQTVTDPSQCYPTLPVQGQFQYPPPPQWNGQPAVPPYPNCNPLMNIASPGLYPTTA</sequence>
<evidence type="ECO:0000256" key="1">
    <source>
        <dbReference type="SAM" id="Phobius"/>
    </source>
</evidence>
<organism evidence="2 3">
    <name type="scientific">Triplophysa rosa</name>
    <name type="common">Cave loach</name>
    <dbReference type="NCBI Taxonomy" id="992332"/>
    <lineage>
        <taxon>Eukaryota</taxon>
        <taxon>Metazoa</taxon>
        <taxon>Chordata</taxon>
        <taxon>Craniata</taxon>
        <taxon>Vertebrata</taxon>
        <taxon>Euteleostomi</taxon>
        <taxon>Actinopterygii</taxon>
        <taxon>Neopterygii</taxon>
        <taxon>Teleostei</taxon>
        <taxon>Ostariophysi</taxon>
        <taxon>Cypriniformes</taxon>
        <taxon>Nemacheilidae</taxon>
        <taxon>Triplophysa</taxon>
    </lineage>
</organism>
<evidence type="ECO:0000313" key="2">
    <source>
        <dbReference type="EMBL" id="KAI7811320.1"/>
    </source>
</evidence>
<keyword evidence="1" id="KW-0472">Membrane</keyword>
<keyword evidence="1" id="KW-1133">Transmembrane helix</keyword>
<keyword evidence="3" id="KW-1185">Reference proteome</keyword>
<reference evidence="2" key="1">
    <citation type="submission" date="2021-02" db="EMBL/GenBank/DDBJ databases">
        <title>Comparative genomics reveals that relaxation of natural selection precedes convergent phenotypic evolution of cavefish.</title>
        <authorList>
            <person name="Peng Z."/>
        </authorList>
    </citation>
    <scope>NUCLEOTIDE SEQUENCE</scope>
    <source>
        <tissue evidence="2">Muscle</tissue>
    </source>
</reference>
<dbReference type="EMBL" id="JAFHDT010000004">
    <property type="protein sequence ID" value="KAI7811320.1"/>
    <property type="molecule type" value="Genomic_DNA"/>
</dbReference>
<keyword evidence="1" id="KW-0812">Transmembrane</keyword>
<gene>
    <name evidence="2" type="ORF">IRJ41_013110</name>
</gene>
<comment type="caution">
    <text evidence="2">The sequence shown here is derived from an EMBL/GenBank/DDBJ whole genome shotgun (WGS) entry which is preliminary data.</text>
</comment>
<dbReference type="AlphaFoldDB" id="A0A9W7WYY7"/>